<evidence type="ECO:0000313" key="3">
    <source>
        <dbReference type="Proteomes" id="UP000652761"/>
    </source>
</evidence>
<feature type="region of interest" description="Disordered" evidence="1">
    <location>
        <begin position="126"/>
        <end position="147"/>
    </location>
</feature>
<comment type="caution">
    <text evidence="2">The sequence shown here is derived from an EMBL/GenBank/DDBJ whole genome shotgun (WGS) entry which is preliminary data.</text>
</comment>
<sequence>EQKPTAHQADLSLQRTVSRHPPSSSPATPPYHTPPPTSPLRTHPRAPLPRQPHQHPARVQLLRTPCPLSPPPPLIASPASATFASSLSRSHTHSDPLLSLSLSLSLSNSLSVCHSISLSYYAIKEEEGERNPKGPPRIPQFFSSASGSKDCCRITAARGRRRIEEWER</sequence>
<gene>
    <name evidence="2" type="ORF">Taro_027924</name>
</gene>
<evidence type="ECO:0000313" key="2">
    <source>
        <dbReference type="EMBL" id="MQL95258.1"/>
    </source>
</evidence>
<dbReference type="EMBL" id="NMUH01001774">
    <property type="protein sequence ID" value="MQL95258.1"/>
    <property type="molecule type" value="Genomic_DNA"/>
</dbReference>
<name>A0A843VFU8_COLES</name>
<organism evidence="2 3">
    <name type="scientific">Colocasia esculenta</name>
    <name type="common">Wild taro</name>
    <name type="synonym">Arum esculentum</name>
    <dbReference type="NCBI Taxonomy" id="4460"/>
    <lineage>
        <taxon>Eukaryota</taxon>
        <taxon>Viridiplantae</taxon>
        <taxon>Streptophyta</taxon>
        <taxon>Embryophyta</taxon>
        <taxon>Tracheophyta</taxon>
        <taxon>Spermatophyta</taxon>
        <taxon>Magnoliopsida</taxon>
        <taxon>Liliopsida</taxon>
        <taxon>Araceae</taxon>
        <taxon>Aroideae</taxon>
        <taxon>Colocasieae</taxon>
        <taxon>Colocasia</taxon>
    </lineage>
</organism>
<accession>A0A843VFU8</accession>
<reference evidence="2" key="1">
    <citation type="submission" date="2017-07" db="EMBL/GenBank/DDBJ databases">
        <title>Taro Niue Genome Assembly and Annotation.</title>
        <authorList>
            <person name="Atibalentja N."/>
            <person name="Keating K."/>
            <person name="Fields C.J."/>
        </authorList>
    </citation>
    <scope>NUCLEOTIDE SEQUENCE</scope>
    <source>
        <strain evidence="2">Niue_2</strain>
        <tissue evidence="2">Leaf</tissue>
    </source>
</reference>
<protein>
    <submittedName>
        <fullName evidence="2">Uncharacterized protein</fullName>
    </submittedName>
</protein>
<feature type="region of interest" description="Disordered" evidence="1">
    <location>
        <begin position="1"/>
        <end position="94"/>
    </location>
</feature>
<proteinExistence type="predicted"/>
<dbReference type="Proteomes" id="UP000652761">
    <property type="component" value="Unassembled WGS sequence"/>
</dbReference>
<feature type="non-terminal residue" evidence="2">
    <location>
        <position position="1"/>
    </location>
</feature>
<dbReference type="AlphaFoldDB" id="A0A843VFU8"/>
<feature type="compositionally biased region" description="Pro residues" evidence="1">
    <location>
        <begin position="23"/>
        <end position="38"/>
    </location>
</feature>
<evidence type="ECO:0000256" key="1">
    <source>
        <dbReference type="SAM" id="MobiDB-lite"/>
    </source>
</evidence>
<keyword evidence="3" id="KW-1185">Reference proteome</keyword>